<dbReference type="AlphaFoldDB" id="A0A1A9AIR8"/>
<dbReference type="PANTHER" id="PTHR46551:SF1">
    <property type="entry name" value="SAP DOMAIN-CONTAINING RIBONUCLEOPROTEIN"/>
    <property type="match status" value="1"/>
</dbReference>
<dbReference type="InterPro" id="IPR036361">
    <property type="entry name" value="SAP_dom_sf"/>
</dbReference>
<protein>
    <recommendedName>
        <fullName evidence="4">SAP domain-containing protein</fullName>
    </recommendedName>
</protein>
<evidence type="ECO:0000313" key="5">
    <source>
        <dbReference type="EMBL" id="SBT56506.1"/>
    </source>
</evidence>
<dbReference type="InterPro" id="IPR052240">
    <property type="entry name" value="SAP_domain_ribonucleoprotein"/>
</dbReference>
<evidence type="ECO:0000256" key="1">
    <source>
        <dbReference type="ARBA" id="ARBA00022553"/>
    </source>
</evidence>
<evidence type="ECO:0000259" key="4">
    <source>
        <dbReference type="PROSITE" id="PS50800"/>
    </source>
</evidence>
<feature type="region of interest" description="Disordered" evidence="3">
    <location>
        <begin position="148"/>
        <end position="175"/>
    </location>
</feature>
<dbReference type="PROSITE" id="PS50800">
    <property type="entry name" value="SAP"/>
    <property type="match status" value="1"/>
</dbReference>
<reference evidence="6" key="1">
    <citation type="submission" date="2016-05" db="EMBL/GenBank/DDBJ databases">
        <authorList>
            <person name="Naeem Raeece"/>
        </authorList>
    </citation>
    <scope>NUCLEOTIDE SEQUENCE [LARGE SCALE GENOMIC DNA]</scope>
</reference>
<proteinExistence type="inferred from homology"/>
<dbReference type="Proteomes" id="UP000078555">
    <property type="component" value="Unassembled WGS sequence"/>
</dbReference>
<dbReference type="EMBL" id="FLRD01001096">
    <property type="protein sequence ID" value="SBT56506.1"/>
    <property type="molecule type" value="Genomic_DNA"/>
</dbReference>
<sequence length="297" mass="34408">MNYQNLKCSELKDLLAKRGLPSHGKKNELLERLLKHEEKDNMISLTPYLLNKNNNSNDSTASNIDVSEEKVEYKSTHPDINIEYSSTKEDLDKCNYKSSYIGGENKKKIITVNNKEDEFNKGELSKMKNYFKNILTVNATTEGSKYYENSKLNDEKKTNENKNKKDSNEEEKKTKVVIPQITFSESSLSTKNTLQKNIPSSSPEDNIYLTEEKKRELRKKRFGFVSTDEALESRAKRFCIVTQKMEEENKKKRAERFGLNLGKLNDVDTKRKRAERFGLTKESDKLKARALRFGMAK</sequence>
<keyword evidence="6" id="KW-1185">Reference proteome</keyword>
<dbReference type="InterPro" id="IPR003034">
    <property type="entry name" value="SAP_dom"/>
</dbReference>
<dbReference type="Pfam" id="PF02037">
    <property type="entry name" value="SAP"/>
    <property type="match status" value="1"/>
</dbReference>
<comment type="similarity">
    <text evidence="2">Belongs to the SAP domain-containing ribonucleoprotein family.</text>
</comment>
<dbReference type="GO" id="GO:0005634">
    <property type="term" value="C:nucleus"/>
    <property type="evidence" value="ECO:0007669"/>
    <property type="project" value="TreeGrafter"/>
</dbReference>
<accession>A0A1A9AIR8</accession>
<keyword evidence="1" id="KW-0597">Phosphoprotein</keyword>
<dbReference type="PANTHER" id="PTHR46551">
    <property type="entry name" value="SAP DOMAIN-CONTAINING RIBONUCLEOPROTEIN"/>
    <property type="match status" value="1"/>
</dbReference>
<evidence type="ECO:0000313" key="6">
    <source>
        <dbReference type="Proteomes" id="UP000078555"/>
    </source>
</evidence>
<feature type="domain" description="SAP" evidence="4">
    <location>
        <begin position="3"/>
        <end position="37"/>
    </location>
</feature>
<dbReference type="Gene3D" id="1.10.720.30">
    <property type="entry name" value="SAP domain"/>
    <property type="match status" value="1"/>
</dbReference>
<dbReference type="SMART" id="SM00513">
    <property type="entry name" value="SAP"/>
    <property type="match status" value="1"/>
</dbReference>
<gene>
    <name evidence="5" type="ORF">POVWA1_076600</name>
</gene>
<organism evidence="5 6">
    <name type="scientific">Plasmodium ovale wallikeri</name>
    <dbReference type="NCBI Taxonomy" id="864142"/>
    <lineage>
        <taxon>Eukaryota</taxon>
        <taxon>Sar</taxon>
        <taxon>Alveolata</taxon>
        <taxon>Apicomplexa</taxon>
        <taxon>Aconoidasida</taxon>
        <taxon>Haemosporida</taxon>
        <taxon>Plasmodiidae</taxon>
        <taxon>Plasmodium</taxon>
        <taxon>Plasmodium (Plasmodium)</taxon>
    </lineage>
</organism>
<dbReference type="GO" id="GO:0016973">
    <property type="term" value="P:poly(A)+ mRNA export from nucleus"/>
    <property type="evidence" value="ECO:0007669"/>
    <property type="project" value="TreeGrafter"/>
</dbReference>
<dbReference type="SUPFAM" id="SSF68906">
    <property type="entry name" value="SAP domain"/>
    <property type="match status" value="1"/>
</dbReference>
<evidence type="ECO:0000256" key="3">
    <source>
        <dbReference type="SAM" id="MobiDB-lite"/>
    </source>
</evidence>
<evidence type="ECO:0000256" key="2">
    <source>
        <dbReference type="ARBA" id="ARBA00046328"/>
    </source>
</evidence>
<name>A0A1A9AIR8_PLAOA</name>
<feature type="compositionally biased region" description="Basic and acidic residues" evidence="3">
    <location>
        <begin position="151"/>
        <end position="174"/>
    </location>
</feature>